<accession>A0A8S5TJ37</accession>
<dbReference type="CDD" id="cd01125">
    <property type="entry name" value="RepA_RSF1010_like"/>
    <property type="match status" value="1"/>
</dbReference>
<organism evidence="2">
    <name type="scientific">Myoviridae sp. ctPJU6</name>
    <dbReference type="NCBI Taxonomy" id="2827684"/>
    <lineage>
        <taxon>Viruses</taxon>
        <taxon>Duplodnaviria</taxon>
        <taxon>Heunggongvirae</taxon>
        <taxon>Uroviricota</taxon>
        <taxon>Caudoviricetes</taxon>
    </lineage>
</organism>
<dbReference type="InterPro" id="IPR027417">
    <property type="entry name" value="P-loop_NTPase"/>
</dbReference>
<reference evidence="2" key="1">
    <citation type="journal article" date="2021" name="Proc. Natl. Acad. Sci. U.S.A.">
        <title>A Catalog of Tens of Thousands of Viruses from Human Metagenomes Reveals Hidden Associations with Chronic Diseases.</title>
        <authorList>
            <person name="Tisza M.J."/>
            <person name="Buck C.B."/>
        </authorList>
    </citation>
    <scope>NUCLEOTIDE SEQUENCE</scope>
    <source>
        <strain evidence="2">CtPJU6</strain>
    </source>
</reference>
<evidence type="ECO:0000259" key="1">
    <source>
        <dbReference type="Pfam" id="PF08707"/>
    </source>
</evidence>
<keyword evidence="2" id="KW-0067">ATP-binding</keyword>
<dbReference type="GO" id="GO:0016817">
    <property type="term" value="F:hydrolase activity, acting on acid anhydrides"/>
    <property type="evidence" value="ECO:0007669"/>
    <property type="project" value="InterPro"/>
</dbReference>
<dbReference type="Pfam" id="PF08707">
    <property type="entry name" value="PriCT_2"/>
    <property type="match status" value="1"/>
</dbReference>
<dbReference type="InterPro" id="IPR014819">
    <property type="entry name" value="PriCT_2"/>
</dbReference>
<proteinExistence type="predicted"/>
<dbReference type="SUPFAM" id="SSF52540">
    <property type="entry name" value="P-loop containing nucleoside triphosphate hydrolases"/>
    <property type="match status" value="1"/>
</dbReference>
<feature type="domain" description="Primase C-terminal 2" evidence="1">
    <location>
        <begin position="9"/>
        <end position="79"/>
    </location>
</feature>
<sequence>MSKIDLRPLMAYIDPVSATYDEWLAVGMALEHEGYPYQVWDEWSKQDPSRYIDGECEKKYVTFRGNPTPVTGATIVQMAKAGGWVSMKSKGEPSMQHTTGRIIDWDDAISDDTKIVDSHYVENAELQEPKDGKWQQIDDLIRYLEAVFRPSDYVGVVMGSDEAKDKNKFFPAGRGTYTRTAGEYINNLRRYRETADNPDAAVSMAFEDYDRKAGAWIRFNPLDGNGVKNENVAEFRYALVESDHLPPGKQKSIMEQMELPIVAMVHSGNKSIHAIVRVDAGNYEEYRRRVDYLYKVCNQNGLQVDVADRNPSRLSRLPGILRGKRKQWLIATNIGKASYQEWKEWIETVNDDLPEPEGLNSVWDNLPELSPPLINNVLRQGHKMLLAGSSKAGKSFALIQLCVAIAEGTEWLGNFQCTQGRVMYVNLELDRASCLHRFKDVYTALNLPPDNIGNIDIWNLRGKAIPMDKLAPKLIRRANKKNYIAIVIDPIYKVITGDENSADQMAKFCNQFDKVCNELNCAVIYCHHHSKGGQGMKRAMDRASGSGVFARDPDAILDMIQLNVKDERSQLEKQVDKSTGHTPATAWRIAGTLREFPSFDPVNIWFDYPIHLKDKSGVLRFAVEEGSLEDVRQKGRELGNKIKTAVKKDRQGQLEAVYNDLTENGKHDITLKEFAEYFDVGEKTIRNDLKANGKFTIQGNYIFKK</sequence>
<protein>
    <submittedName>
        <fullName evidence="2">Helicase REPLICATION</fullName>
    </submittedName>
</protein>
<dbReference type="InterPro" id="IPR038724">
    <property type="entry name" value="RepA"/>
</dbReference>
<dbReference type="Pfam" id="PF13481">
    <property type="entry name" value="AAA_25"/>
    <property type="match status" value="1"/>
</dbReference>
<dbReference type="GO" id="GO:0004386">
    <property type="term" value="F:helicase activity"/>
    <property type="evidence" value="ECO:0007669"/>
    <property type="project" value="UniProtKB-KW"/>
</dbReference>
<dbReference type="EMBL" id="BK032838">
    <property type="protein sequence ID" value="DAF63302.1"/>
    <property type="molecule type" value="Genomic_DNA"/>
</dbReference>
<evidence type="ECO:0000313" key="2">
    <source>
        <dbReference type="EMBL" id="DAF63302.1"/>
    </source>
</evidence>
<dbReference type="Gene3D" id="3.40.50.300">
    <property type="entry name" value="P-loop containing nucleotide triphosphate hydrolases"/>
    <property type="match status" value="1"/>
</dbReference>
<keyword evidence="2" id="KW-0378">Hydrolase</keyword>
<keyword evidence="2" id="KW-0347">Helicase</keyword>
<name>A0A8S5TJ37_9CAUD</name>
<keyword evidence="2" id="KW-0547">Nucleotide-binding</keyword>